<evidence type="ECO:0000313" key="36">
    <source>
        <dbReference type="EMBL" id="QJQ91655.1"/>
    </source>
</evidence>
<dbReference type="GO" id="GO:0019062">
    <property type="term" value="P:virion attachment to host cell"/>
    <property type="evidence" value="ECO:0007669"/>
    <property type="project" value="UniProtKB-UniRule"/>
</dbReference>
<feature type="region of interest" description="Fusion peptide" evidence="32">
    <location>
        <begin position="505"/>
        <end position="525"/>
    </location>
</feature>
<dbReference type="HAMAP" id="MF_04083">
    <property type="entry name" value="HIV_ENV"/>
    <property type="match status" value="1"/>
</dbReference>
<evidence type="ECO:0000259" key="34">
    <source>
        <dbReference type="Pfam" id="PF00516"/>
    </source>
</evidence>
<evidence type="ECO:0000256" key="20">
    <source>
        <dbReference type="ARBA" id="ARBA00022879"/>
    </source>
</evidence>
<gene>
    <name evidence="32 36" type="primary">env</name>
</gene>
<keyword evidence="12 32" id="KW-1162">Viral penetration into host cytoplasm</keyword>
<dbReference type="GO" id="GO:0005198">
    <property type="term" value="F:structural molecule activity"/>
    <property type="evidence" value="ECO:0007669"/>
    <property type="project" value="UniProtKB-UniRule"/>
</dbReference>
<dbReference type="GO" id="GO:0039654">
    <property type="term" value="P:fusion of virus membrane with host endosome membrane"/>
    <property type="evidence" value="ECO:0007669"/>
    <property type="project" value="UniProtKB-UniRule"/>
</dbReference>
<feature type="domain" description="Retroviral envelope protein GP41-like" evidence="35">
    <location>
        <begin position="523"/>
        <end position="715"/>
    </location>
</feature>
<comment type="subcellular location">
    <subcellularLocation>
        <location evidence="3">Host cell membrane</location>
        <topology evidence="3">Peripheral membrane protein</topology>
    </subcellularLocation>
    <subcellularLocation>
        <location evidence="1">Host cell membrane</location>
        <topology evidence="1">Single-pass type I membrane protein</topology>
    </subcellularLocation>
    <subcellularLocation>
        <location evidence="2">Host endosome membrane</location>
        <topology evidence="2">Peripheral membrane protein</topology>
    </subcellularLocation>
    <subcellularLocation>
        <location evidence="5">Host endosome membrane</location>
        <topology evidence="5">Single-pass type I membrane protein</topology>
    </subcellularLocation>
    <subcellularLocation>
        <location evidence="6">Virion membrane</location>
        <topology evidence="6">Peripheral membrane protein</topology>
    </subcellularLocation>
    <subcellularLocation>
        <location evidence="4">Virion membrane</location>
        <topology evidence="4">Single-pass type I membrane protein</topology>
    </subcellularLocation>
</comment>
<evidence type="ECO:0000256" key="30">
    <source>
        <dbReference type="ARBA" id="ARBA00023288"/>
    </source>
</evidence>
<feature type="coiled-coil region" evidence="32">
    <location>
        <begin position="626"/>
        <end position="660"/>
    </location>
</feature>
<evidence type="ECO:0000256" key="21">
    <source>
        <dbReference type="ARBA" id="ARBA00022890"/>
    </source>
</evidence>
<keyword evidence="24 32" id="KW-0175">Coiled coil</keyword>
<dbReference type="Gene3D" id="1.10.287.210">
    <property type="match status" value="1"/>
</dbReference>
<dbReference type="Gene3D" id="2.170.40.20">
    <property type="entry name" value="Human immunodeficiency virus 1, Gp160, envelope glycoprotein"/>
    <property type="match status" value="2"/>
</dbReference>
<keyword evidence="11 32" id="KW-0945">Host-virus interaction</keyword>
<evidence type="ECO:0000256" key="2">
    <source>
        <dbReference type="ARBA" id="ARBA00004433"/>
    </source>
</evidence>
<keyword evidence="18 32" id="KW-0946">Virion</keyword>
<comment type="domain">
    <text evidence="32 33">The 17 amino acids long immunosuppressive region is present in many retroviral envelope proteins. Synthetic peptides derived from this relatively conserved sequence inhibit immune function in vitro and in vivo.</text>
</comment>
<dbReference type="SUPFAM" id="SSF58069">
    <property type="entry name" value="Virus ectodomain"/>
    <property type="match status" value="1"/>
</dbReference>
<comment type="caution">
    <text evidence="32">Lacks conserved residue(s) required for the propagation of feature annotation.</text>
</comment>
<keyword evidence="27 32" id="KW-1015">Disulfide bond</keyword>
<comment type="domain">
    <text evidence="32">The CD4-binding region is targeted by the antibody b12.</text>
</comment>
<reference evidence="36" key="1">
    <citation type="submission" date="2020-03" db="EMBL/GenBank/DDBJ databases">
        <title>Characterization of near full-length genome sequences for standard panels of HIV-1 isolates established at the External Quality Assurance Program Oversight Laboratory (EQAPOL).</title>
        <authorList>
            <person name="Hora B."/>
            <person name="Chen Y."/>
            <person name="Stone M."/>
            <person name="Busch M.P."/>
            <person name="Denny T.N."/>
            <person name="Gao F."/>
        </authorList>
    </citation>
    <scope>NUCLEOTIDE SEQUENCE</scope>
    <source>
        <strain evidence="36">DEURF11NG013</strain>
    </source>
</reference>
<dbReference type="GO" id="GO:0055036">
    <property type="term" value="C:virion membrane"/>
    <property type="evidence" value="ECO:0007669"/>
    <property type="project" value="UniProtKB-SubCell"/>
</dbReference>
<keyword evidence="30 32" id="KW-0449">Lipoprotein</keyword>
<dbReference type="Pfam" id="PF00516">
    <property type="entry name" value="GP120"/>
    <property type="match status" value="1"/>
</dbReference>
<dbReference type="SUPFAM" id="SSF56502">
    <property type="entry name" value="gp120 core"/>
    <property type="match status" value="2"/>
</dbReference>
<comment type="similarity">
    <text evidence="32">Belongs to the HIV-1 env protein family.</text>
</comment>
<keyword evidence="28 32" id="KW-0325">Glycoprotein</keyword>
<evidence type="ECO:0000256" key="7">
    <source>
        <dbReference type="ARBA" id="ARBA00022506"/>
    </source>
</evidence>
<evidence type="ECO:0000256" key="9">
    <source>
        <dbReference type="ARBA" id="ARBA00022511"/>
    </source>
</evidence>
<comment type="PTM">
    <text evidence="32">Palmitoylation of the transmembrane protein and of Env polyprotein (prior to its proteolytic cleavage) is essential for their association with host cell membrane lipid rafts. Palmitoylation is therefore required for envelope trafficking to classical lipid rafts, but not for viral replication.</text>
</comment>
<evidence type="ECO:0000256" key="14">
    <source>
        <dbReference type="ARBA" id="ARBA00022692"/>
    </source>
</evidence>
<feature type="disulfide bond" evidence="32">
    <location>
        <begin position="50"/>
        <end position="70"/>
    </location>
</feature>
<evidence type="ECO:0000256" key="33">
    <source>
        <dbReference type="RuleBase" id="RU363095"/>
    </source>
</evidence>
<keyword evidence="31 32" id="KW-1160">Virus entry into host cell</keyword>
<dbReference type="FunFam" id="2.170.40.20:FF:000004">
    <property type="entry name" value="Envelope glycoprotein gp160"/>
    <property type="match status" value="1"/>
</dbReference>
<proteinExistence type="inferred from homology"/>
<name>A0A6M4FA36_HV1</name>
<evidence type="ECO:0000256" key="4">
    <source>
        <dbReference type="ARBA" id="ARBA00004563"/>
    </source>
</evidence>
<evidence type="ECO:0000256" key="24">
    <source>
        <dbReference type="ARBA" id="ARBA00023054"/>
    </source>
</evidence>
<feature type="disulfide bond" evidence="32">
    <location>
        <begin position="217"/>
        <end position="246"/>
    </location>
</feature>
<dbReference type="InterPro" id="IPR036377">
    <property type="entry name" value="Gp120_core_sf"/>
</dbReference>
<evidence type="ECO:0000259" key="35">
    <source>
        <dbReference type="Pfam" id="PF00517"/>
    </source>
</evidence>
<dbReference type="GO" id="GO:0019082">
    <property type="term" value="P:viral protein processing"/>
    <property type="evidence" value="ECO:0007669"/>
    <property type="project" value="UniProtKB-UniRule"/>
</dbReference>
<comment type="PTM">
    <text evidence="32">Highly glycosylated by host. The high number of glycan on the protein is reffered to as 'glycan shield' because it contributes to hide protein sequence from adaptive immune system.</text>
</comment>
<evidence type="ECO:0000256" key="26">
    <source>
        <dbReference type="ARBA" id="ARBA00023139"/>
    </source>
</evidence>
<keyword evidence="14 32" id="KW-0812">Transmembrane</keyword>
<dbReference type="CDD" id="cd09909">
    <property type="entry name" value="HIV-1-like_HR1-HR2"/>
    <property type="match status" value="1"/>
</dbReference>
<comment type="miscellaneous">
    <text evidence="32">HIV-1 lineages are divided in three main groups, M (for Major), O (for Outlier), and N (for New, or Non-M, Non-O). The vast majority of strains found worldwide belong to the group M. Group O seems to be endemic to and largely confined to Cameroon and neighboring countries in West Central Africa, where these viruses represent a small minority of HIV-1 strains. The group N is represented by a limited number of isolates from Cameroonian persons. The group M is further subdivided in 9 clades or subtypes (A to D, F to H, J and K).</text>
</comment>
<dbReference type="GO" id="GO:1903908">
    <property type="term" value="P:positive regulation of plasma membrane raft polarization"/>
    <property type="evidence" value="ECO:0007669"/>
    <property type="project" value="UniProtKB-UniRule"/>
</dbReference>
<evidence type="ECO:0000256" key="3">
    <source>
        <dbReference type="ARBA" id="ARBA00004505"/>
    </source>
</evidence>
<keyword evidence="19 32" id="KW-1043">Host membrane</keyword>
<keyword evidence="22 32" id="KW-1133">Transmembrane helix</keyword>
<dbReference type="GO" id="GO:0044175">
    <property type="term" value="C:host cell endosome membrane"/>
    <property type="evidence" value="ECO:0007669"/>
    <property type="project" value="UniProtKB-SubCell"/>
</dbReference>
<evidence type="ECO:0000256" key="22">
    <source>
        <dbReference type="ARBA" id="ARBA00022989"/>
    </source>
</evidence>
<dbReference type="FunFam" id="1.10.287.210:FF:000001">
    <property type="entry name" value="Envelope glycoprotein gp160"/>
    <property type="match status" value="1"/>
</dbReference>
<dbReference type="GO" id="GO:0016020">
    <property type="term" value="C:membrane"/>
    <property type="evidence" value="ECO:0007669"/>
    <property type="project" value="UniProtKB-UniRule"/>
</dbReference>
<keyword evidence="20 32" id="KW-0261">Viral envelope protein</keyword>
<keyword evidence="21 32" id="KW-1164">Virus endocytosis by host</keyword>
<comment type="domain">
    <text evidence="32">The YXXL motif is involved in determining the exact site of viral release at the surface of infected mononuclear cells and promotes endocytosis. YXXL and di-leucine endocytosis motifs interact directly or indirectly with the clathrin adapter complexes, opperate independently, and their activities are not additive.</text>
</comment>
<accession>A0A6M4FA36</accession>
<keyword evidence="15 32" id="KW-0053">Apoptosis</keyword>
<feature type="domain" description="Human immunodeficiency virus 1 envelope glycoprotein Gp120" evidence="34">
    <location>
        <begin position="134"/>
        <end position="504"/>
    </location>
</feature>
<evidence type="ECO:0000256" key="25">
    <source>
        <dbReference type="ARBA" id="ARBA00023136"/>
    </source>
</evidence>
<dbReference type="Pfam" id="PF00517">
    <property type="entry name" value="GP41"/>
    <property type="match status" value="1"/>
</dbReference>
<evidence type="ECO:0000256" key="1">
    <source>
        <dbReference type="ARBA" id="ARBA00004402"/>
    </source>
</evidence>
<keyword evidence="23 32" id="KW-1039">Host endosome</keyword>
<comment type="subunit">
    <text evidence="32">The mature envelope protein (Env) consists of a homotrimer of non-covalently associated gp120-gp41 heterodimers. The resulting complex protrudes from the virus surface as a spike. There seems to be as few as 10 spikes on the average virion. Surface protein gp120 interacts with host CD4, CCR5 and CXCR4. Gp120 also interacts with the C-type lectins CD209/DC-SIGN and CLEC4M/DC-SIGNR (collectively referred to as DC-SIGN(R)). Gp120 and gp41 interact with GalCer. Gp120 interacts with host ITGA4/ITGB7 complex; on CD4+ T-cells, this interaction results in rapid activation of integrin ITGAL/LFA-1, which facilitates efficient cell-to-cell spreading of HIV-1. Gp120 interacts with cell-associated heparan sulfate; this interaction increases virus infectivity on permissive cells and may be involved in infection of CD4- cells.</text>
</comment>
<feature type="disulfide bond" evidence="32">
    <location>
        <begin position="227"/>
        <end position="238"/>
    </location>
</feature>
<evidence type="ECO:0000256" key="19">
    <source>
        <dbReference type="ARBA" id="ARBA00022870"/>
    </source>
</evidence>
<evidence type="ECO:0000256" key="18">
    <source>
        <dbReference type="ARBA" id="ARBA00022844"/>
    </source>
</evidence>
<evidence type="ECO:0000256" key="10">
    <source>
        <dbReference type="ARBA" id="ARBA00022570"/>
    </source>
</evidence>
<evidence type="ECO:0000256" key="6">
    <source>
        <dbReference type="ARBA" id="ARBA00004650"/>
    </source>
</evidence>
<evidence type="ECO:0000256" key="8">
    <source>
        <dbReference type="ARBA" id="ARBA00022510"/>
    </source>
</evidence>
<keyword evidence="25 32" id="KW-0472">Membrane</keyword>
<dbReference type="FunFam" id="1.20.5.490:FF:000001">
    <property type="entry name" value="Envelope glycoprotein gp160"/>
    <property type="match status" value="1"/>
</dbReference>
<feature type="chain" id="PRO_5027197195" description="Envelope glycoprotein gp160" evidence="32">
    <location>
        <begin position="29"/>
        <end position="857"/>
    </location>
</feature>
<dbReference type="InterPro" id="IPR000328">
    <property type="entry name" value="GP41-like"/>
</dbReference>
<dbReference type="GO" id="GO:0020002">
    <property type="term" value="C:host cell plasma membrane"/>
    <property type="evidence" value="ECO:0007669"/>
    <property type="project" value="UniProtKB-SubCell"/>
</dbReference>
<keyword evidence="9 32" id="KW-1032">Host cell membrane</keyword>
<comment type="function">
    <text evidence="32">Surface protein gp120: Attaches the virus to the host lymphoid cell by binding to the primary receptor CD4. This interaction induces a structural rearrangement creating a high affinity binding site for a chemokine coreceptor like CXCR4 and/or CCR5. Acts as a ligand for CD209/DC-SIGN and CLEC4M/DC-SIGNR, which are respectively found on dendritic cells (DCs), and on endothelial cells of liver sinusoids and lymph node sinuses. These interactions allow capture of viral particles at mucosal surfaces by these cells and subsequent transmission to permissive cells. HIV subverts the migration properties of dendritic cells to gain access to CD4+ T-cells in lymph nodes. Virus transmission to permissive T-cells occurs either in trans (without DCs infection, through viral capture and transmission), or in cis (following DCs productive infection, through the usual CD4-gp120 interaction), thereby inducing a robust infection. In trans infection, bound virions remain infectious over days and it is proposed that they are not degraded, but protected in non-lysosomal acidic organelles within the DCs close to the cell membrane thus contributing to the viral infectious potential during DCs' migration from the periphery to the lymphoid tissues. On arrival at lymphoid tissues, intact virions recycle back to DCs' cell surface allowing virus transmission to CD4+ T-cells.</text>
</comment>
<organism evidence="36">
    <name type="scientific">Human immunodeficiency virus type 1</name>
    <name type="common">HIV-1</name>
    <dbReference type="NCBI Taxonomy" id="11676"/>
    <lineage>
        <taxon>Viruses</taxon>
        <taxon>Riboviria</taxon>
        <taxon>Pararnavirae</taxon>
        <taxon>Artverviricota</taxon>
        <taxon>Revtraviricetes</taxon>
        <taxon>Ortervirales</taxon>
        <taxon>Retroviridae</taxon>
        <taxon>Orthoretrovirinae</taxon>
        <taxon>Lentivirus</taxon>
        <taxon>Lentivirus humimdef1</taxon>
    </lineage>
</organism>
<feature type="chain" id="PRO_5027197194" description="Transmembrane protein gp41" evidence="32">
    <location>
        <begin position="505"/>
        <end position="857"/>
    </location>
</feature>
<feature type="region of interest" description="CD4-binding loop" evidence="32">
    <location>
        <begin position="362"/>
        <end position="372"/>
    </location>
</feature>
<comment type="function">
    <text evidence="32">Envelope glycoprotein gp160: Oligomerizes in the host endoplasmic reticulum into predominantly trimers. In a second time, gp160 transits in the host Golgi, where glycosylation is completed. The precursor is then proteolytically cleaved in the trans-Golgi and thereby activated by cellular furin or furin-like proteases to produce gp120 and gp41.</text>
</comment>
<comment type="domain">
    <text evidence="32">Some of the most genetically diverse regions of the viral genome are present in Env. They are called variable regions 1 through 5 (V1 through V5). Coreceptor usage of gp120 is determined mainly by the primary structure of the third variable region (V3) in the outer domain of gp120. The sequence of V3 determines which coreceptor, CCR5 and/or CXCR4 (corresponding to R5/macrophage, X4/T cell and R5X4/T cell and macrophage tropism), is used to trigger the fusion potential of the Env complex, and hence which cells the virus can infect. Binding to CCR5 involves a region adjacent in addition to V3.</text>
</comment>
<comment type="domain">
    <text evidence="32">The membrane proximal external region (MPER) present in gp41 is a tryptophan-rich region recognized by the antibodies 2F5, Z13, and 4E10. MPER seems to play a role in fusion.</text>
</comment>
<feature type="region of interest" description="V1" evidence="32">
    <location>
        <begin position="127"/>
        <end position="152"/>
    </location>
</feature>
<sequence>MRVKGIKRNWQCLWTLILGLVIICSASDNLWVTVYYGVPVWEDADAPLFCASDAKAYSSERHNIWATHACVPTDPDPKEIGLENVTENFNMWKNNMVEQMHEDIISLWDESLKPCVKLTPLCITLRCTNISCTNCTGGNANINITEKEKMTNCSFNITTEIRDRTKEEYALFYKLDVVPIKDSNNSNNSYRLINCNVSTIKQACPKVNFEPIPIHYCAPAGFAILKCRDKEFNGTGPCNNVSTVQCTHGIKPVVSTQLLLNGSLAEEEIRIRSENFTDNTKVIIVQFNTSIEINCTRPNNNTRKSISFGPGQAFYATERIIGDIRQAHCNVSGEKWTYMLRNVAAHLKVKYNNDATITFNRSAGGDPEVTTHSFNCRGEFFYCNTSGLFNINITDPNITKTIGNNDTITLPCRIKQIVRMWQRVGQAMYAPPIEGNIVCSSNITGLILTRDGGENSSTETFRPGGGDMRDNWRSELYKYKIVKIRSLGVAPTRAKRRVVERGKRAVGMGAIFLGFLGAAGSTMGAASITLTVQVRQLLSGIVQQQSNLLRAIEAQQHLLQLTVWGIKQLQARILAVERYLRDQQLLGIWGCSGKLICTTNVPWNTSWSNKSYEEIWNNMTWIQWEREIGNYTDIIYSLIEESQNQQEKNEQELLALDKWASLWNWFDISHWLWYIKIFIMIVGGLIGLRIVFAVLSIVNRVRQGYSPLSFQTLTHQQREQPDRLGGIEEGGGEQDRTRSIRLVSGFLALAWEDLRSLCLFSYHRLRDFILIAARTLELLGHSSLKGLRLGWEGLKYWWNILVYWGRELKNSAINLIDTIAIAVGNWTDRVIEVAQRIYRAILNVPVRIRQGLERALL</sequence>
<evidence type="ECO:0000256" key="27">
    <source>
        <dbReference type="ARBA" id="ARBA00023157"/>
    </source>
</evidence>
<feature type="lipid moiety-binding region" description="S-palmitoyl cysteine; by host" evidence="32">
    <location>
        <position position="758"/>
    </location>
</feature>
<dbReference type="InterPro" id="IPR000777">
    <property type="entry name" value="HIV1_Gp120"/>
</dbReference>
<dbReference type="GO" id="GO:0052031">
    <property type="term" value="P:symbiont-mediated perturbation of host defense response"/>
    <property type="evidence" value="ECO:0007669"/>
    <property type="project" value="UniProtKB-UniRule"/>
</dbReference>
<dbReference type="Gene3D" id="1.20.5.490">
    <property type="entry name" value="Single helix bin"/>
    <property type="match status" value="1"/>
</dbReference>
<protein>
    <recommendedName>
        <fullName evidence="32">Envelope glycoprotein gp160</fullName>
    </recommendedName>
    <alternativeName>
        <fullName evidence="32">Env polyprotein</fullName>
    </alternativeName>
    <component>
        <recommendedName>
            <fullName evidence="32">Surface protein gp120</fullName>
            <shortName evidence="32">SU</shortName>
        </recommendedName>
        <alternativeName>
            <fullName evidence="32">Glycoprotein 120</fullName>
            <shortName evidence="32">gp120</shortName>
        </alternativeName>
    </component>
    <component>
        <recommendedName>
            <fullName evidence="32">Transmembrane protein gp41</fullName>
            <shortName evidence="32">TM</shortName>
        </recommendedName>
        <alternativeName>
            <fullName evidence="32">Glycoprotein 41</fullName>
            <shortName evidence="32">gp41</shortName>
        </alternativeName>
    </component>
</protein>
<evidence type="ECO:0000256" key="17">
    <source>
        <dbReference type="ARBA" id="ARBA00022804"/>
    </source>
</evidence>
<feature type="topological domain" description="Cytoplasmic" evidence="32">
    <location>
        <begin position="699"/>
        <end position="857"/>
    </location>
</feature>
<keyword evidence="7 32" id="KW-1168">Fusion of virus membrane with host membrane</keyword>
<keyword evidence="26 32" id="KW-0564">Palmitate</keyword>
<organismHost>
    <name type="scientific">Homo sapiens</name>
    <name type="common">Human</name>
    <dbReference type="NCBI Taxonomy" id="9606"/>
</organismHost>
<dbReference type="EMBL" id="MT222940">
    <property type="protein sequence ID" value="QJQ91655.1"/>
    <property type="molecule type" value="Genomic_RNA"/>
</dbReference>
<evidence type="ECO:0000256" key="31">
    <source>
        <dbReference type="ARBA" id="ARBA00023296"/>
    </source>
</evidence>
<comment type="subcellular location">
    <molecule>Surface protein gp120</molecule>
    <subcellularLocation>
        <location evidence="32">Virion membrane</location>
        <topology evidence="32">Peripheral membrane protein</topology>
    </subcellularLocation>
    <subcellularLocation>
        <location evidence="32">Host cell membrane</location>
        <topology evidence="32">Peripheral membrane protein</topology>
    </subcellularLocation>
    <subcellularLocation>
        <location evidence="32">Host endosome membrane</location>
        <topology evidence="32">Single-pass type I membrane protein</topology>
    </subcellularLocation>
    <text evidence="32">The surface protein is not anchored to the viral envelope, but associates with the extravirion surface through its binding to TM. It is probably concentrated at the site of budding and incorporated into the virions possibly by contacts between the cytoplasmic tail of Env and the N-terminus of Gag.</text>
</comment>
<dbReference type="GO" id="GO:0075512">
    <property type="term" value="P:clathrin-dependent endocytosis of virus by host cell"/>
    <property type="evidence" value="ECO:0007669"/>
    <property type="project" value="UniProtKB-UniRule"/>
</dbReference>
<evidence type="ECO:0000256" key="23">
    <source>
        <dbReference type="ARBA" id="ARBA00023046"/>
    </source>
</evidence>
<keyword evidence="29 32" id="KW-0899">Viral immunoevasion</keyword>
<evidence type="ECO:0000256" key="29">
    <source>
        <dbReference type="ARBA" id="ARBA00023280"/>
    </source>
</evidence>
<keyword evidence="17 32" id="KW-1161">Viral attachment to host cell</keyword>
<evidence type="ECO:0000256" key="16">
    <source>
        <dbReference type="ARBA" id="ARBA00022729"/>
    </source>
</evidence>
<evidence type="ECO:0000256" key="28">
    <source>
        <dbReference type="ARBA" id="ARBA00023180"/>
    </source>
</evidence>
<evidence type="ECO:0000256" key="12">
    <source>
        <dbReference type="ARBA" id="ARBA00022595"/>
    </source>
</evidence>
<comment type="function">
    <text evidence="32">Transmembrane protein gp41: Acts as a class I viral fusion protein. Under the current model, the protein has at least 3 conformational states: pre-fusion native state, pre-hairpin intermediate state, and post-fusion hairpin state. During fusion of viral and target intracellular membranes, the coiled coil regions (heptad repeats) assume a trimer-of-hairpins structure, positioning the fusion peptide in close proximity to the C-terminal region of the ectodomain. The formation of this structure appears to drive apposition and subsequent fusion of viral and target cell membranes. Complete fusion occurs in host cell endosomes and is dynamin-dependent, however some lipid transfer might occur at the plasma membrane. The virus undergoes clathrin-dependent internalization long before endosomal fusion, thus minimizing the surface exposure of conserved viral epitopes during fusion and reducing the efficacy of inhibitors targeting these epitopes. Membranes fusion leads to delivery of the nucleocapsid into the cytoplasm.</text>
</comment>
<keyword evidence="10 32" id="KW-1165">Clathrin-mediated endocytosis of virus by host</keyword>
<dbReference type="GO" id="GO:0019031">
    <property type="term" value="C:viral envelope"/>
    <property type="evidence" value="ECO:0007669"/>
    <property type="project" value="UniProtKB-KW"/>
</dbReference>
<dbReference type="GO" id="GO:0019064">
    <property type="term" value="P:fusion of virus membrane with host plasma membrane"/>
    <property type="evidence" value="ECO:0007669"/>
    <property type="project" value="UniProtKB-UniRule"/>
</dbReference>
<feature type="short sequence motif" description="YXXL motif; contains endocytosis signal" evidence="32">
    <location>
        <begin position="705"/>
        <end position="708"/>
    </location>
</feature>
<dbReference type="GO" id="GO:1903911">
    <property type="term" value="P:positive regulation of receptor clustering"/>
    <property type="evidence" value="ECO:0007669"/>
    <property type="project" value="UniProtKB-UniRule"/>
</dbReference>
<feature type="disulfide bond" evidence="32">
    <location>
        <begin position="127"/>
        <end position="153"/>
    </location>
</feature>
<comment type="miscellaneous">
    <text evidence="32">Inhibitors targeting HIV-1 viral envelope proteins are used as antiretroviral drugs. Attachment of virions to the cell surface via non-specific interactions and CD4 binding can be blocked by inhibitors that include cyanovirin-N, cyclotriazadisulfonamide analogs, PRO 2000, TNX 355 and PRO 542. In addition, BMS 806 can block CD4-induced conformational changes. Env interactions with the coreceptor molecules can be targeted by CCR5 antagonists including SCH-D, maraviroc (UK 427857) and aplaviroc (GW 873140), and the CXCR4 antagonist AMD 070. Fusion of viral and cellular membranes can be inhibited by peptides such as enfuvirtide and tifuvirtide (T 1249). Resistance to inhibitors associated with mutations in Env are observed. Most of the time, single mutations confer only a modest reduction in drug susceptibility. Combination of several mutations is usually required to develop a high-level drug resistance.</text>
</comment>
<comment type="subcellular location">
    <molecule>Transmembrane protein gp41</molecule>
    <subcellularLocation>
        <location evidence="32">Virion membrane</location>
        <topology evidence="32">Single-pass type I membrane protein</topology>
    </subcellularLocation>
    <subcellularLocation>
        <location evidence="32">Host cell membrane</location>
        <topology evidence="32">Single-pass type I membrane protein</topology>
    </subcellularLocation>
    <subcellularLocation>
        <location evidence="32">Host endosome membrane</location>
        <topology evidence="32">Single-pass type I membrane protein</topology>
    </subcellularLocation>
    <text evidence="32">It is probably concentrated at the site of budding and incorporated into the virions possibly by contacts between the cytoplasmic tail of Env and the N-terminus of Gag.</text>
</comment>
<evidence type="ECO:0000256" key="13">
    <source>
        <dbReference type="ARBA" id="ARBA00022685"/>
    </source>
</evidence>
<keyword evidence="8 32" id="KW-1170">Fusion of virus membrane with host endosomal membrane</keyword>
<feature type="region of interest" description="Immunosuppression" evidence="32">
    <location>
        <begin position="567"/>
        <end position="585"/>
    </location>
</feature>
<evidence type="ECO:0000256" key="11">
    <source>
        <dbReference type="ARBA" id="ARBA00022581"/>
    </source>
</evidence>
<feature type="region of interest" description="MPER; binding to GalCer" evidence="32">
    <location>
        <begin position="655"/>
        <end position="676"/>
    </location>
</feature>
<evidence type="ECO:0000256" key="32">
    <source>
        <dbReference type="HAMAP-Rule" id="MF_04083"/>
    </source>
</evidence>
<evidence type="ECO:0000256" key="5">
    <source>
        <dbReference type="ARBA" id="ARBA00004578"/>
    </source>
</evidence>
<feature type="short sequence motif" description="Di-leucine internalization motif" evidence="32">
    <location>
        <begin position="856"/>
        <end position="857"/>
    </location>
</feature>
<keyword evidence="16 32" id="KW-0732">Signal</keyword>
<dbReference type="InterPro" id="IPR037527">
    <property type="entry name" value="Gp160"/>
</dbReference>
<evidence type="ECO:0000256" key="15">
    <source>
        <dbReference type="ARBA" id="ARBA00022703"/>
    </source>
</evidence>
<comment type="PTM">
    <text evidence="32">Specific enzymatic cleavages in vivo yield mature proteins. Envelope glycoproteins are synthesized as a inactive precursor that is heavily N-glycosylated and processed likely by host cell furin in the Golgi to yield the mature SU and TM proteins. The cleavage site between SU and TM requires the minimal sequence [KR]-X-[KR]-R. About 2 of the 9 disulfide bonds of gp41 are reduced by P4HB/PDI, following binding to CD4 receptor.</text>
</comment>
<keyword evidence="13 32" id="KW-0165">Cleavage on pair of basic residues</keyword>
<feature type="disulfide bond" evidence="32">
    <location>
        <begin position="591"/>
        <end position="597"/>
    </location>
</feature>
<feature type="site" description="Cleavage; by host furin" evidence="32">
    <location>
        <begin position="504"/>
        <end position="505"/>
    </location>
</feature>
<dbReference type="FunFam" id="2.170.40.20:FF:000003">
    <property type="entry name" value="Envelope glycoprotein gp160"/>
    <property type="match status" value="1"/>
</dbReference>
<feature type="transmembrane region" description="Helical" evidence="33">
    <location>
        <begin position="671"/>
        <end position="698"/>
    </location>
</feature>